<proteinExistence type="predicted"/>
<reference evidence="2" key="1">
    <citation type="submission" date="2016-11" db="UniProtKB">
        <authorList>
            <consortium name="WormBaseParasite"/>
        </authorList>
    </citation>
    <scope>IDENTIFICATION</scope>
</reference>
<accession>A0A1I7X8A7</accession>
<evidence type="ECO:0000313" key="2">
    <source>
        <dbReference type="WBParaSite" id="Hba_13655"/>
    </source>
</evidence>
<dbReference type="AlphaFoldDB" id="A0A1I7X8A7"/>
<protein>
    <submittedName>
        <fullName evidence="2">Integrase</fullName>
    </submittedName>
</protein>
<dbReference type="Proteomes" id="UP000095283">
    <property type="component" value="Unplaced"/>
</dbReference>
<name>A0A1I7X8A7_HETBA</name>
<sequence>MTSSIRKIKSSYGNKLTIPRIENYNEVELAK</sequence>
<dbReference type="WBParaSite" id="Hba_13655">
    <property type="protein sequence ID" value="Hba_13655"/>
    <property type="gene ID" value="Hba_13655"/>
</dbReference>
<keyword evidence="1" id="KW-1185">Reference proteome</keyword>
<evidence type="ECO:0000313" key="1">
    <source>
        <dbReference type="Proteomes" id="UP000095283"/>
    </source>
</evidence>
<organism evidence="1 2">
    <name type="scientific">Heterorhabditis bacteriophora</name>
    <name type="common">Entomopathogenic nematode worm</name>
    <dbReference type="NCBI Taxonomy" id="37862"/>
    <lineage>
        <taxon>Eukaryota</taxon>
        <taxon>Metazoa</taxon>
        <taxon>Ecdysozoa</taxon>
        <taxon>Nematoda</taxon>
        <taxon>Chromadorea</taxon>
        <taxon>Rhabditida</taxon>
        <taxon>Rhabditina</taxon>
        <taxon>Rhabditomorpha</taxon>
        <taxon>Strongyloidea</taxon>
        <taxon>Heterorhabditidae</taxon>
        <taxon>Heterorhabditis</taxon>
    </lineage>
</organism>